<keyword evidence="1" id="KW-0812">Transmembrane</keyword>
<name>A0A1G9MR20_9FIRM</name>
<keyword evidence="3" id="KW-1185">Reference proteome</keyword>
<proteinExistence type="predicted"/>
<keyword evidence="1" id="KW-0472">Membrane</keyword>
<accession>A0A1G9MR20</accession>
<keyword evidence="1" id="KW-1133">Transmembrane helix</keyword>
<dbReference type="AlphaFoldDB" id="A0A1G9MR20"/>
<evidence type="ECO:0000313" key="3">
    <source>
        <dbReference type="Proteomes" id="UP000199068"/>
    </source>
</evidence>
<sequence>MNRRGTGAIFCLISAILYSTRYISAAIFGSNVSSWDEELFSNMLSYVGGTLTTLSIISLVIGVVYLILAEKNNE</sequence>
<feature type="transmembrane region" description="Helical" evidence="1">
    <location>
        <begin position="49"/>
        <end position="68"/>
    </location>
</feature>
<gene>
    <name evidence="2" type="ORF">SAMN04515677_103325</name>
</gene>
<organism evidence="2 3">
    <name type="scientific">Romboutsia lituseburensis DSM 797</name>
    <dbReference type="NCBI Taxonomy" id="1121325"/>
    <lineage>
        <taxon>Bacteria</taxon>
        <taxon>Bacillati</taxon>
        <taxon>Bacillota</taxon>
        <taxon>Clostridia</taxon>
        <taxon>Peptostreptococcales</taxon>
        <taxon>Peptostreptococcaceae</taxon>
        <taxon>Romboutsia</taxon>
    </lineage>
</organism>
<dbReference type="RefSeq" id="WP_092725017.1">
    <property type="nucleotide sequence ID" value="NZ_FNGW01000003.1"/>
</dbReference>
<dbReference type="EMBL" id="FNGW01000003">
    <property type="protein sequence ID" value="SDL76708.1"/>
    <property type="molecule type" value="Genomic_DNA"/>
</dbReference>
<dbReference type="Proteomes" id="UP000199068">
    <property type="component" value="Unassembled WGS sequence"/>
</dbReference>
<evidence type="ECO:0000256" key="1">
    <source>
        <dbReference type="SAM" id="Phobius"/>
    </source>
</evidence>
<protein>
    <submittedName>
        <fullName evidence="2">Uncharacterized protein</fullName>
    </submittedName>
</protein>
<evidence type="ECO:0000313" key="2">
    <source>
        <dbReference type="EMBL" id="SDL76708.1"/>
    </source>
</evidence>
<reference evidence="2 3" key="1">
    <citation type="submission" date="2016-10" db="EMBL/GenBank/DDBJ databases">
        <authorList>
            <person name="de Groot N.N."/>
        </authorList>
    </citation>
    <scope>NUCLEOTIDE SEQUENCE [LARGE SCALE GENOMIC DNA]</scope>
    <source>
        <strain evidence="2 3">DSM 797</strain>
    </source>
</reference>